<dbReference type="GO" id="GO:0047750">
    <property type="term" value="F:cholestenol delta-isomerase activity"/>
    <property type="evidence" value="ECO:0007669"/>
    <property type="project" value="InterPro"/>
</dbReference>
<feature type="transmembrane region" description="Helical" evidence="14">
    <location>
        <begin position="94"/>
        <end position="116"/>
    </location>
</feature>
<dbReference type="PROSITE" id="PS51751">
    <property type="entry name" value="EXPERA"/>
    <property type="match status" value="1"/>
</dbReference>
<evidence type="ECO:0000259" key="15">
    <source>
        <dbReference type="PROSITE" id="PS51751"/>
    </source>
</evidence>
<dbReference type="PANTHER" id="PTHR14207">
    <property type="entry name" value="STEROL ISOMERASE"/>
    <property type="match status" value="1"/>
</dbReference>
<dbReference type="Pfam" id="PF05241">
    <property type="entry name" value="EBP"/>
    <property type="match status" value="1"/>
</dbReference>
<keyword evidence="8" id="KW-0443">Lipid metabolism</keyword>
<evidence type="ECO:0000256" key="14">
    <source>
        <dbReference type="SAM" id="Phobius"/>
    </source>
</evidence>
<evidence type="ECO:0000313" key="16">
    <source>
        <dbReference type="EMBL" id="KAH8692943.1"/>
    </source>
</evidence>
<accession>A0AAD4PXP3</accession>
<keyword evidence="10" id="KW-1207">Sterol metabolism</keyword>
<evidence type="ECO:0000256" key="4">
    <source>
        <dbReference type="ARBA" id="ARBA00022692"/>
    </source>
</evidence>
<dbReference type="PANTHER" id="PTHR14207:SF0">
    <property type="entry name" value="3-BETA-HYDROXYSTEROID-DELTA(8),DELTA(7)-ISOMERASE"/>
    <property type="match status" value="1"/>
</dbReference>
<dbReference type="AlphaFoldDB" id="A0AAD4PXP3"/>
<dbReference type="GO" id="GO:0000247">
    <property type="term" value="F:C-8 sterol isomerase activity"/>
    <property type="evidence" value="ECO:0007669"/>
    <property type="project" value="TreeGrafter"/>
</dbReference>
<evidence type="ECO:0000313" key="17">
    <source>
        <dbReference type="Proteomes" id="UP001201262"/>
    </source>
</evidence>
<dbReference type="RefSeq" id="XP_046068816.1">
    <property type="nucleotide sequence ID" value="XM_046216924.1"/>
</dbReference>
<keyword evidence="7" id="KW-0756">Sterol biosynthesis</keyword>
<evidence type="ECO:0000256" key="6">
    <source>
        <dbReference type="ARBA" id="ARBA00022989"/>
    </source>
</evidence>
<feature type="transmembrane region" description="Helical" evidence="14">
    <location>
        <begin position="148"/>
        <end position="171"/>
    </location>
</feature>
<dbReference type="GO" id="GO:0005783">
    <property type="term" value="C:endoplasmic reticulum"/>
    <property type="evidence" value="ECO:0007669"/>
    <property type="project" value="TreeGrafter"/>
</dbReference>
<evidence type="ECO:0000256" key="8">
    <source>
        <dbReference type="ARBA" id="ARBA00023098"/>
    </source>
</evidence>
<dbReference type="GO" id="GO:0016126">
    <property type="term" value="P:sterol biosynthetic process"/>
    <property type="evidence" value="ECO:0007669"/>
    <property type="project" value="UniProtKB-KW"/>
</dbReference>
<organism evidence="16 17">
    <name type="scientific">Talaromyces proteolyticus</name>
    <dbReference type="NCBI Taxonomy" id="1131652"/>
    <lineage>
        <taxon>Eukaryota</taxon>
        <taxon>Fungi</taxon>
        <taxon>Dikarya</taxon>
        <taxon>Ascomycota</taxon>
        <taxon>Pezizomycotina</taxon>
        <taxon>Eurotiomycetes</taxon>
        <taxon>Eurotiomycetidae</taxon>
        <taxon>Eurotiales</taxon>
        <taxon>Trichocomaceae</taxon>
        <taxon>Talaromyces</taxon>
        <taxon>Talaromyces sect. Bacilispori</taxon>
    </lineage>
</organism>
<dbReference type="GO" id="GO:0004769">
    <property type="term" value="F:steroid Delta-isomerase activity"/>
    <property type="evidence" value="ECO:0007669"/>
    <property type="project" value="TreeGrafter"/>
</dbReference>
<keyword evidence="5" id="KW-0752">Steroid biosynthesis</keyword>
<evidence type="ECO:0000256" key="13">
    <source>
        <dbReference type="PROSITE-ProRule" id="PRU01087"/>
    </source>
</evidence>
<evidence type="ECO:0000256" key="10">
    <source>
        <dbReference type="ARBA" id="ARBA00023166"/>
    </source>
</evidence>
<evidence type="ECO:0000256" key="12">
    <source>
        <dbReference type="ARBA" id="ARBA00023235"/>
    </source>
</evidence>
<keyword evidence="3" id="KW-0444">Lipid biosynthesis</keyword>
<dbReference type="GO" id="GO:0016020">
    <property type="term" value="C:membrane"/>
    <property type="evidence" value="ECO:0007669"/>
    <property type="project" value="UniProtKB-SubCell"/>
</dbReference>
<evidence type="ECO:0000256" key="11">
    <source>
        <dbReference type="ARBA" id="ARBA00023221"/>
    </source>
</evidence>
<evidence type="ECO:0000256" key="2">
    <source>
        <dbReference type="ARBA" id="ARBA00008337"/>
    </source>
</evidence>
<comment type="caution">
    <text evidence="16">The sequence shown here is derived from an EMBL/GenBank/DDBJ whole genome shotgun (WGS) entry which is preliminary data.</text>
</comment>
<dbReference type="GeneID" id="70247211"/>
<dbReference type="EMBL" id="JAJTJA010000010">
    <property type="protein sequence ID" value="KAH8692943.1"/>
    <property type="molecule type" value="Genomic_DNA"/>
</dbReference>
<comment type="similarity">
    <text evidence="2">Belongs to the EBP family.</text>
</comment>
<evidence type="ECO:0000256" key="5">
    <source>
        <dbReference type="ARBA" id="ARBA00022955"/>
    </source>
</evidence>
<keyword evidence="12" id="KW-0413">Isomerase</keyword>
<gene>
    <name evidence="16" type="ORF">BGW36DRAFT_385566</name>
</gene>
<proteinExistence type="inferred from homology"/>
<keyword evidence="17" id="KW-1185">Reference proteome</keyword>
<evidence type="ECO:0000256" key="7">
    <source>
        <dbReference type="ARBA" id="ARBA00023011"/>
    </source>
</evidence>
<evidence type="ECO:0000256" key="9">
    <source>
        <dbReference type="ARBA" id="ARBA00023136"/>
    </source>
</evidence>
<feature type="transmembrane region" description="Helical" evidence="14">
    <location>
        <begin position="58"/>
        <end position="82"/>
    </location>
</feature>
<evidence type="ECO:0000256" key="1">
    <source>
        <dbReference type="ARBA" id="ARBA00004141"/>
    </source>
</evidence>
<comment type="subcellular location">
    <subcellularLocation>
        <location evidence="1">Membrane</location>
        <topology evidence="1">Multi-pass membrane protein</topology>
    </subcellularLocation>
</comment>
<keyword evidence="9 13" id="KW-0472">Membrane</keyword>
<dbReference type="InterPro" id="IPR007905">
    <property type="entry name" value="EBP"/>
</dbReference>
<feature type="transmembrane region" description="Helical" evidence="14">
    <location>
        <begin position="219"/>
        <end position="239"/>
    </location>
</feature>
<keyword evidence="11" id="KW-0753">Steroid metabolism</keyword>
<evidence type="ECO:0000256" key="3">
    <source>
        <dbReference type="ARBA" id="ARBA00022516"/>
    </source>
</evidence>
<feature type="domain" description="EXPERA" evidence="15">
    <location>
        <begin position="92"/>
        <end position="238"/>
    </location>
</feature>
<keyword evidence="6 13" id="KW-1133">Transmembrane helix</keyword>
<reference evidence="16" key="1">
    <citation type="submission" date="2021-12" db="EMBL/GenBank/DDBJ databases">
        <title>Convergent genome expansion in fungi linked to evolution of root-endophyte symbiosis.</title>
        <authorList>
            <consortium name="DOE Joint Genome Institute"/>
            <person name="Ke Y.-H."/>
            <person name="Bonito G."/>
            <person name="Liao H.-L."/>
            <person name="Looney B."/>
            <person name="Rojas-Flechas A."/>
            <person name="Nash J."/>
            <person name="Hameed K."/>
            <person name="Schadt C."/>
            <person name="Martin F."/>
            <person name="Crous P.W."/>
            <person name="Miettinen O."/>
            <person name="Magnuson J.K."/>
            <person name="Labbe J."/>
            <person name="Jacobson D."/>
            <person name="Doktycz M.J."/>
            <person name="Veneault-Fourrey C."/>
            <person name="Kuo A."/>
            <person name="Mondo S."/>
            <person name="Calhoun S."/>
            <person name="Riley R."/>
            <person name="Ohm R."/>
            <person name="LaButti K."/>
            <person name="Andreopoulos B."/>
            <person name="Pangilinan J."/>
            <person name="Nolan M."/>
            <person name="Tritt A."/>
            <person name="Clum A."/>
            <person name="Lipzen A."/>
            <person name="Daum C."/>
            <person name="Barry K."/>
            <person name="Grigoriev I.V."/>
            <person name="Vilgalys R."/>
        </authorList>
    </citation>
    <scope>NUCLEOTIDE SEQUENCE</scope>
    <source>
        <strain evidence="16">PMI_201</strain>
    </source>
</reference>
<dbReference type="Proteomes" id="UP001201262">
    <property type="component" value="Unassembled WGS sequence"/>
</dbReference>
<name>A0AAD4PXP3_9EURO</name>
<keyword evidence="4 13" id="KW-0812">Transmembrane</keyword>
<protein>
    <submittedName>
        <fullName evidence="16">Emopamil binding protein</fullName>
    </submittedName>
</protein>
<dbReference type="InterPro" id="IPR033118">
    <property type="entry name" value="EXPERA"/>
</dbReference>
<sequence length="261" mass="30203">MPENCSHVVFSCFQACGRLITRIPGYQIHCSKTMANTSDHPLYPPDINIPLGYVSNTISLTVLLSSFALATLAIITFTLAILKGLKPTISRPDKILVGWFIFTGSIHFFLEGYFVYHHRTMPRMQDLFGQLWKEYAKADSRYMTIEPFVLIMESITAFAWGPLSYLIAWMIVVKSPYRHPTQMLVSMGQFYGDVLYYGTSMLEEYYHARSYSRPERYYYWGYFIFLNAFWIFIPAWCMYQSYSAMVAVSRLYAGYAGKKTA</sequence>